<feature type="region of interest" description="Disordered" evidence="1">
    <location>
        <begin position="50"/>
        <end position="69"/>
    </location>
</feature>
<protein>
    <submittedName>
        <fullName evidence="2">Uncharacterized protein</fullName>
    </submittedName>
</protein>
<evidence type="ECO:0000313" key="2">
    <source>
        <dbReference type="EMBL" id="RKU45832.1"/>
    </source>
</evidence>
<sequence>MAMPTARPTSDTICDEGRGALELLLSRGVAPLRSSSQLVRYDGRKLTAGHCNRSRTTSSRGTRTYLTDT</sequence>
<evidence type="ECO:0000313" key="3">
    <source>
        <dbReference type="Proteomes" id="UP000275385"/>
    </source>
</evidence>
<keyword evidence="3" id="KW-1185">Reference proteome</keyword>
<reference evidence="2 3" key="1">
    <citation type="submission" date="2018-08" db="EMBL/GenBank/DDBJ databases">
        <title>Draft genome of the lignicolous fungus Coniochaeta pulveracea.</title>
        <authorList>
            <person name="Borstlap C.J."/>
            <person name="De Witt R.N."/>
            <person name="Botha A."/>
            <person name="Volschenk H."/>
        </authorList>
    </citation>
    <scope>NUCLEOTIDE SEQUENCE [LARGE SCALE GENOMIC DNA]</scope>
    <source>
        <strain evidence="2 3">CAB683</strain>
    </source>
</reference>
<name>A0A420YD54_9PEZI</name>
<gene>
    <name evidence="2" type="ORF">DL546_006855</name>
</gene>
<comment type="caution">
    <text evidence="2">The sequence shown here is derived from an EMBL/GenBank/DDBJ whole genome shotgun (WGS) entry which is preliminary data.</text>
</comment>
<feature type="compositionally biased region" description="Low complexity" evidence="1">
    <location>
        <begin position="54"/>
        <end position="69"/>
    </location>
</feature>
<evidence type="ECO:0000256" key="1">
    <source>
        <dbReference type="SAM" id="MobiDB-lite"/>
    </source>
</evidence>
<dbReference type="AlphaFoldDB" id="A0A420YD54"/>
<dbReference type="EMBL" id="QVQW01000018">
    <property type="protein sequence ID" value="RKU45832.1"/>
    <property type="molecule type" value="Genomic_DNA"/>
</dbReference>
<organism evidence="2 3">
    <name type="scientific">Coniochaeta pulveracea</name>
    <dbReference type="NCBI Taxonomy" id="177199"/>
    <lineage>
        <taxon>Eukaryota</taxon>
        <taxon>Fungi</taxon>
        <taxon>Dikarya</taxon>
        <taxon>Ascomycota</taxon>
        <taxon>Pezizomycotina</taxon>
        <taxon>Sordariomycetes</taxon>
        <taxon>Sordariomycetidae</taxon>
        <taxon>Coniochaetales</taxon>
        <taxon>Coniochaetaceae</taxon>
        <taxon>Coniochaeta</taxon>
    </lineage>
</organism>
<proteinExistence type="predicted"/>
<accession>A0A420YD54</accession>
<dbReference type="Proteomes" id="UP000275385">
    <property type="component" value="Unassembled WGS sequence"/>
</dbReference>